<dbReference type="InterPro" id="IPR014710">
    <property type="entry name" value="RmlC-like_jellyroll"/>
</dbReference>
<dbReference type="Proteomes" id="UP000776651">
    <property type="component" value="Unassembled WGS sequence"/>
</dbReference>
<feature type="domain" description="Cyclic nucleotide-binding" evidence="4">
    <location>
        <begin position="17"/>
        <end position="137"/>
    </location>
</feature>
<protein>
    <recommendedName>
        <fullName evidence="1">Thioredoxin reductase</fullName>
    </recommendedName>
</protein>
<dbReference type="InterPro" id="IPR036188">
    <property type="entry name" value="FAD/NAD-bd_sf"/>
</dbReference>
<dbReference type="SUPFAM" id="SSF51206">
    <property type="entry name" value="cAMP-binding domain-like"/>
    <property type="match status" value="1"/>
</dbReference>
<reference evidence="5 6" key="1">
    <citation type="submission" date="2021-08" db="EMBL/GenBank/DDBJ databases">
        <title>Comparative Genomics Analysis of the Genus Qipengyuania Reveals Extensive Genetic Diversity and Metabolic Versatility, Including the Description of Fifteen Novel Species.</title>
        <authorList>
            <person name="Liu Y."/>
        </authorList>
    </citation>
    <scope>NUCLEOTIDE SEQUENCE [LARGE SCALE GENOMIC DNA]</scope>
    <source>
        <strain evidence="5 6">GH25</strain>
    </source>
</reference>
<dbReference type="InterPro" id="IPR018490">
    <property type="entry name" value="cNMP-bd_dom_sf"/>
</dbReference>
<sequence length="550" mass="59259">MNPAGDTADPYLRSEHIFPILSQDQADRVERYGRRTTLEEGEVLFDRGDRLADFFLVREGRIGIFIAGEKGSERLLTTHCAGQFTGELDHFSARALLVGARALTRTCVVRVSTEGFRQLMTAQPDVGEIIIRAFILRRMGFIHRAEGGIVLVGHPRESDTLRLERFSIRNGYPIRLIDADDAAAYAPFVAPLAGAQSLPAVVFPDGNVMHNPSIMDLADRLGLTTPLDPDDVWDVAIIGAGPAGLAAATYAASEGLRTIVIEMLAPGGQAGTSSRIENYLGFPTGITGQALAGRAQVQAQKFGARIAVSRRAVKLDCSGSPLKVELEDGRVVSSRTVVVASGAQYRRLNVDDLDRFEGRGVHYAATPMEATLCRDEDVVVVGAGNSAGQAAVFLAGFAKHVHMIVRRDALGETMSEYLVQRILHSEHITLYLQSEISTLAGDTALERIVWMSNADGATTTVEAANLFVMIGAEPNTGWLEDCLPLDERGFVLTGATATSPYETSVPGVFAIGDVRSGSIKRVAASVGEGSVVVQQVHRYFRALQGLERVQ</sequence>
<dbReference type="CDD" id="cd00038">
    <property type="entry name" value="CAP_ED"/>
    <property type="match status" value="1"/>
</dbReference>
<keyword evidence="3" id="KW-0560">Oxidoreductase</keyword>
<gene>
    <name evidence="5" type="ORF">K3177_13490</name>
</gene>
<evidence type="ECO:0000256" key="1">
    <source>
        <dbReference type="ARBA" id="ARBA00018719"/>
    </source>
</evidence>
<evidence type="ECO:0000259" key="4">
    <source>
        <dbReference type="PROSITE" id="PS50042"/>
    </source>
</evidence>
<dbReference type="InterPro" id="IPR000595">
    <property type="entry name" value="cNMP-bd_dom"/>
</dbReference>
<comment type="caution">
    <text evidence="5">The sequence shown here is derived from an EMBL/GenBank/DDBJ whole genome shotgun (WGS) entry which is preliminary data.</text>
</comment>
<evidence type="ECO:0000313" key="5">
    <source>
        <dbReference type="EMBL" id="MBX7489530.1"/>
    </source>
</evidence>
<keyword evidence="2" id="KW-0285">Flavoprotein</keyword>
<evidence type="ECO:0000256" key="2">
    <source>
        <dbReference type="ARBA" id="ARBA00022630"/>
    </source>
</evidence>
<dbReference type="RefSeq" id="WP_221598662.1">
    <property type="nucleotide sequence ID" value="NZ_JAIGNQ010000004.1"/>
</dbReference>
<evidence type="ECO:0000256" key="3">
    <source>
        <dbReference type="ARBA" id="ARBA00023002"/>
    </source>
</evidence>
<dbReference type="PROSITE" id="PS50042">
    <property type="entry name" value="CNMP_BINDING_3"/>
    <property type="match status" value="1"/>
</dbReference>
<evidence type="ECO:0000313" key="6">
    <source>
        <dbReference type="Proteomes" id="UP000776651"/>
    </source>
</evidence>
<dbReference type="PRINTS" id="PR00469">
    <property type="entry name" value="PNDRDTASEII"/>
</dbReference>
<dbReference type="SMART" id="SM00100">
    <property type="entry name" value="cNMP"/>
    <property type="match status" value="1"/>
</dbReference>
<dbReference type="InterPro" id="IPR050097">
    <property type="entry name" value="Ferredoxin-NADP_redctase_2"/>
</dbReference>
<dbReference type="InterPro" id="IPR023753">
    <property type="entry name" value="FAD/NAD-binding_dom"/>
</dbReference>
<dbReference type="Pfam" id="PF07992">
    <property type="entry name" value="Pyr_redox_2"/>
    <property type="match status" value="1"/>
</dbReference>
<keyword evidence="6" id="KW-1185">Reference proteome</keyword>
<dbReference type="Gene3D" id="2.60.120.10">
    <property type="entry name" value="Jelly Rolls"/>
    <property type="match status" value="1"/>
</dbReference>
<dbReference type="Gene3D" id="3.50.50.60">
    <property type="entry name" value="FAD/NAD(P)-binding domain"/>
    <property type="match status" value="2"/>
</dbReference>
<dbReference type="Pfam" id="PF00027">
    <property type="entry name" value="cNMP_binding"/>
    <property type="match status" value="1"/>
</dbReference>
<organism evidence="5 6">
    <name type="scientific">Qipengyuania pacifica</name>
    <dbReference type="NCBI Taxonomy" id="2860199"/>
    <lineage>
        <taxon>Bacteria</taxon>
        <taxon>Pseudomonadati</taxon>
        <taxon>Pseudomonadota</taxon>
        <taxon>Alphaproteobacteria</taxon>
        <taxon>Sphingomonadales</taxon>
        <taxon>Erythrobacteraceae</taxon>
        <taxon>Qipengyuania</taxon>
    </lineage>
</organism>
<accession>A0ABS7JJK4</accession>
<dbReference type="PANTHER" id="PTHR48105">
    <property type="entry name" value="THIOREDOXIN REDUCTASE 1-RELATED-RELATED"/>
    <property type="match status" value="1"/>
</dbReference>
<name>A0ABS7JJK4_9SPHN</name>
<dbReference type="EMBL" id="JAIGNQ010000004">
    <property type="protein sequence ID" value="MBX7489530.1"/>
    <property type="molecule type" value="Genomic_DNA"/>
</dbReference>
<dbReference type="PRINTS" id="PR00368">
    <property type="entry name" value="FADPNR"/>
</dbReference>
<proteinExistence type="predicted"/>
<dbReference type="SUPFAM" id="SSF51905">
    <property type="entry name" value="FAD/NAD(P)-binding domain"/>
    <property type="match status" value="1"/>
</dbReference>